<dbReference type="InterPro" id="IPR035309">
    <property type="entry name" value="PSME4"/>
</dbReference>
<dbReference type="GO" id="GO:0070628">
    <property type="term" value="F:proteasome binding"/>
    <property type="evidence" value="ECO:0007669"/>
    <property type="project" value="InterPro"/>
</dbReference>
<dbReference type="GO" id="GO:0010499">
    <property type="term" value="P:proteasomal ubiquitin-independent protein catabolic process"/>
    <property type="evidence" value="ECO:0007669"/>
    <property type="project" value="TreeGrafter"/>
</dbReference>
<dbReference type="EMBL" id="JAFBMS010000068">
    <property type="protein sequence ID" value="KAG9338370.1"/>
    <property type="molecule type" value="Genomic_DNA"/>
</dbReference>
<organism evidence="1 2">
    <name type="scientific">Albula glossodonta</name>
    <name type="common">roundjaw bonefish</name>
    <dbReference type="NCBI Taxonomy" id="121402"/>
    <lineage>
        <taxon>Eukaryota</taxon>
        <taxon>Metazoa</taxon>
        <taxon>Chordata</taxon>
        <taxon>Craniata</taxon>
        <taxon>Vertebrata</taxon>
        <taxon>Euteleostomi</taxon>
        <taxon>Actinopterygii</taxon>
        <taxon>Neopterygii</taxon>
        <taxon>Teleostei</taxon>
        <taxon>Albuliformes</taxon>
        <taxon>Albulidae</taxon>
        <taxon>Albula</taxon>
    </lineage>
</organism>
<dbReference type="PANTHER" id="PTHR32170:SF3">
    <property type="entry name" value="PROTEASOME ACTIVATOR COMPLEX SUBUNIT 4"/>
    <property type="match status" value="1"/>
</dbReference>
<evidence type="ECO:0000313" key="1">
    <source>
        <dbReference type="EMBL" id="KAG9338370.1"/>
    </source>
</evidence>
<reference evidence="1" key="1">
    <citation type="thesis" date="2021" institute="BYU ScholarsArchive" country="Provo, UT, USA">
        <title>Applications of and Algorithms for Genome Assembly and Genomic Analyses with an Emphasis on Marine Teleosts.</title>
        <authorList>
            <person name="Pickett B.D."/>
        </authorList>
    </citation>
    <scope>NUCLEOTIDE SEQUENCE</scope>
    <source>
        <strain evidence="1">HI-2016</strain>
    </source>
</reference>
<evidence type="ECO:0008006" key="3">
    <source>
        <dbReference type="Google" id="ProtNLM"/>
    </source>
</evidence>
<dbReference type="OrthoDB" id="17907at2759"/>
<evidence type="ECO:0000313" key="2">
    <source>
        <dbReference type="Proteomes" id="UP000824540"/>
    </source>
</evidence>
<dbReference type="GO" id="GO:1990111">
    <property type="term" value="C:spermatoproteasome complex"/>
    <property type="evidence" value="ECO:0007669"/>
    <property type="project" value="TreeGrafter"/>
</dbReference>
<name>A0A8T2NGE4_9TELE</name>
<proteinExistence type="predicted"/>
<comment type="caution">
    <text evidence="1">The sequence shown here is derived from an EMBL/GenBank/DDBJ whole genome shotgun (WGS) entry which is preliminary data.</text>
</comment>
<gene>
    <name evidence="1" type="ORF">JZ751_025929</name>
</gene>
<sequence>MKKDVSEALGFVPQKEIVYNKLLPYADKLDEESNEILAQIKGNLARAVQVRELWPGVLFWTRKLSTYIRLYGRKFSKDDHVLFIKLLYELVTIPTLEIGIMQGFARLLVALLKKKELLSQDDLELPWRPLYELYERILYSKTEHLGLNWFPNSVEGVLKMLVKSCRPNSSCPAPATTCQGLVSVFVLGVDSAASCLPGT</sequence>
<accession>A0A8T2NGE4</accession>
<protein>
    <recommendedName>
        <fullName evidence="3">Proteasome activator Blm10 mid region domain-containing protein</fullName>
    </recommendedName>
</protein>
<dbReference type="PANTHER" id="PTHR32170">
    <property type="entry name" value="PROTEASOME ACTIVATOR COMPLEX SUBUNIT 4"/>
    <property type="match status" value="1"/>
</dbReference>
<dbReference type="GO" id="GO:0005829">
    <property type="term" value="C:cytosol"/>
    <property type="evidence" value="ECO:0007669"/>
    <property type="project" value="TreeGrafter"/>
</dbReference>
<dbReference type="AlphaFoldDB" id="A0A8T2NGE4"/>
<keyword evidence="2" id="KW-1185">Reference proteome</keyword>
<dbReference type="GO" id="GO:0005634">
    <property type="term" value="C:nucleus"/>
    <property type="evidence" value="ECO:0007669"/>
    <property type="project" value="TreeGrafter"/>
</dbReference>
<dbReference type="Proteomes" id="UP000824540">
    <property type="component" value="Unassembled WGS sequence"/>
</dbReference>
<dbReference type="GO" id="GO:0016504">
    <property type="term" value="F:peptidase activator activity"/>
    <property type="evidence" value="ECO:0007669"/>
    <property type="project" value="InterPro"/>
</dbReference>